<reference evidence="1" key="1">
    <citation type="journal article" date="2022" name="bioRxiv">
        <title>Population genetic analysis of Ophidiomyces ophidiicola, the causative agent of snake fungal disease, indicates recent introductions to the USA.</title>
        <authorList>
            <person name="Ladner J.T."/>
            <person name="Palmer J.M."/>
            <person name="Ettinger C.L."/>
            <person name="Stajich J.E."/>
            <person name="Farrell T.M."/>
            <person name="Glorioso B.M."/>
            <person name="Lawson B."/>
            <person name="Price S.J."/>
            <person name="Stengle A.G."/>
            <person name="Grear D.A."/>
            <person name="Lorch J.M."/>
        </authorList>
    </citation>
    <scope>NUCLEOTIDE SEQUENCE</scope>
    <source>
        <strain evidence="1">NWHC 24266-5</strain>
    </source>
</reference>
<dbReference type="EMBL" id="JALBCA010000017">
    <property type="protein sequence ID" value="KAI2390521.1"/>
    <property type="molecule type" value="Genomic_DNA"/>
</dbReference>
<accession>A0ACB8V1R3</accession>
<evidence type="ECO:0000313" key="1">
    <source>
        <dbReference type="EMBL" id="KAI2390521.1"/>
    </source>
</evidence>
<protein>
    <submittedName>
        <fullName evidence="1">Uncharacterized protein</fullName>
    </submittedName>
</protein>
<comment type="caution">
    <text evidence="1">The sequence shown here is derived from an EMBL/GenBank/DDBJ whole genome shotgun (WGS) entry which is preliminary data.</text>
</comment>
<proteinExistence type="predicted"/>
<name>A0ACB8V1R3_9EURO</name>
<gene>
    <name evidence="1" type="ORF">LOY88_001606</name>
</gene>
<organism evidence="1">
    <name type="scientific">Ophidiomyces ophidiicola</name>
    <dbReference type="NCBI Taxonomy" id="1387563"/>
    <lineage>
        <taxon>Eukaryota</taxon>
        <taxon>Fungi</taxon>
        <taxon>Dikarya</taxon>
        <taxon>Ascomycota</taxon>
        <taxon>Pezizomycotina</taxon>
        <taxon>Eurotiomycetes</taxon>
        <taxon>Eurotiomycetidae</taxon>
        <taxon>Onygenales</taxon>
        <taxon>Onygenaceae</taxon>
        <taxon>Ophidiomyces</taxon>
    </lineage>
</organism>
<sequence>MLSGPHQKSVGGTIVTHAVSKTVAPKSTQKADLEKIFIAQRESEVSQVLALRQKQSLELVQIMLNASIGSLFYLRGFLPSTCFETRYLETKSDLPIAYGDFIGPEPKAKVQKGSQPLRVLLRNRDAIANTVLDLLEGGVFDALRKHVVEAIQLTISRDKEKPLHVLESYTFTFAYKFEGLEKALTSVSFSNGNCSMEMGTFRSAKVGLEMIIRRLITLSTILPSLPSKRFLHVHLFYNENCQPEYEPPGFESTEFECISYPQIENWTKETQSCGSMDGPYHRVGLRVTSLRWSGTGDNEIPENVEYSDQVFRDWDIGIDNNTESADKLDRHSKCDFQGLMLPTLSLHVPAAPNNDTGNLDVPASPCEFSQALKDEADKMALEKMLEPSSIDSGMAPTQKVFDLNLNDSALAVKPQLSQLKATKIRKERNLSLIERIVVDNNSLTSTIGVDCQCGWGGEEEQMISCYFCEASQHLGCYGFSNNQDIRIPDKHACYKCLLLPDEKEILDELNSLVLLRRAMHIILNEGYQNSTKAFAEKLHCNGQTIVQITDLLKKRGFLKATPGSKRKGFAGRGLPSFVIPETQVVRELIYKEILDPFAKISHHYTIPRVAWAPLDRGLNEYNTIHAEFGSFRDLRRCHLWPLDEKLNFTSEDSPLSIAASVDPGCPKVNSRQCVPLVGFKLRSQGKKRKLSNAAQALDIGERADLVEDDSS</sequence>